<evidence type="ECO:0008006" key="4">
    <source>
        <dbReference type="Google" id="ProtNLM"/>
    </source>
</evidence>
<keyword evidence="1" id="KW-1133">Transmembrane helix</keyword>
<reference evidence="2 3" key="1">
    <citation type="journal article" date="2019" name="Antonie Van Leeuwenhoek">
        <title>Description of 'Ca. Methylobacter oryzae' KRF1, a novel species from the environmentally important Methylobacter clade 2.</title>
        <authorList>
            <person name="Khatri K."/>
            <person name="Mohite J.A."/>
            <person name="Pandit P.S."/>
            <person name="Bahulikar R."/>
            <person name="Rahalkar M.C."/>
        </authorList>
    </citation>
    <scope>NUCLEOTIDE SEQUENCE [LARGE SCALE GENOMIC DNA]</scope>
    <source>
        <strain evidence="2 3">KRF1</strain>
    </source>
</reference>
<evidence type="ECO:0000313" key="2">
    <source>
        <dbReference type="EMBL" id="TRW90262.1"/>
    </source>
</evidence>
<gene>
    <name evidence="2" type="ORF">EKO24_019695</name>
</gene>
<feature type="transmembrane region" description="Helical" evidence="1">
    <location>
        <begin position="6"/>
        <end position="25"/>
    </location>
</feature>
<feature type="transmembrane region" description="Helical" evidence="1">
    <location>
        <begin position="127"/>
        <end position="146"/>
    </location>
</feature>
<keyword evidence="3" id="KW-1185">Reference proteome</keyword>
<sequence length="219" mass="24492">MTLTEILNSGPAIGAAVTAVFAALYKGTRAILEFHDEYLRKRRFKYLSYLIVESEAHADLSEFIESAKRESLFSAVFGRAAPPRVALAIMALYESKFFSLSELRASFFYMKINDVGVLDVSPGKKGMFIATLVSAFLMFMVFYVWMLVQQLLILSSPAALVTAMFIVLFFLGYGLMLARDVLEVIIARRVGDRIRAYRAGNLSLPSNERPAERGLPPRP</sequence>
<feature type="transmembrane region" description="Helical" evidence="1">
    <location>
        <begin position="158"/>
        <end position="178"/>
    </location>
</feature>
<keyword evidence="1" id="KW-0812">Transmembrane</keyword>
<organism evidence="2 3">
    <name type="scientific">Candidatus Methylobacter oryzae</name>
    <dbReference type="NCBI Taxonomy" id="2497749"/>
    <lineage>
        <taxon>Bacteria</taxon>
        <taxon>Pseudomonadati</taxon>
        <taxon>Pseudomonadota</taxon>
        <taxon>Gammaproteobacteria</taxon>
        <taxon>Methylococcales</taxon>
        <taxon>Methylococcaceae</taxon>
        <taxon>Methylobacter</taxon>
    </lineage>
</organism>
<dbReference type="Proteomes" id="UP000733744">
    <property type="component" value="Unassembled WGS sequence"/>
</dbReference>
<dbReference type="RefSeq" id="WP_127028898.1">
    <property type="nucleotide sequence ID" value="NZ_RYFG02000119.1"/>
</dbReference>
<comment type="caution">
    <text evidence="2">The sequence shown here is derived from an EMBL/GenBank/DDBJ whole genome shotgun (WGS) entry which is preliminary data.</text>
</comment>
<evidence type="ECO:0000313" key="3">
    <source>
        <dbReference type="Proteomes" id="UP000733744"/>
    </source>
</evidence>
<keyword evidence="1" id="KW-0472">Membrane</keyword>
<dbReference type="EMBL" id="RYFG02000119">
    <property type="protein sequence ID" value="TRW90262.1"/>
    <property type="molecule type" value="Genomic_DNA"/>
</dbReference>
<accession>A0ABY3C5H5</accession>
<name>A0ABY3C5H5_9GAMM</name>
<protein>
    <recommendedName>
        <fullName evidence="4">Type II secretion system protein GspF domain-containing protein</fullName>
    </recommendedName>
</protein>
<evidence type="ECO:0000256" key="1">
    <source>
        <dbReference type="SAM" id="Phobius"/>
    </source>
</evidence>
<proteinExistence type="predicted"/>